<dbReference type="GO" id="GO:0016887">
    <property type="term" value="F:ATP hydrolysis activity"/>
    <property type="evidence" value="ECO:0007669"/>
    <property type="project" value="InterPro"/>
</dbReference>
<name>A0A0R2B9P7_SECCO</name>
<dbReference type="InterPro" id="IPR003439">
    <property type="entry name" value="ABC_transporter-like_ATP-bd"/>
</dbReference>
<gene>
    <name evidence="4" type="ORF">FC82_GL001450</name>
</gene>
<dbReference type="SMART" id="SM00382">
    <property type="entry name" value="AAA"/>
    <property type="match status" value="1"/>
</dbReference>
<dbReference type="PATRIC" id="fig|1423733.4.peg.1525"/>
<comment type="caution">
    <text evidence="4">The sequence shown here is derived from an EMBL/GenBank/DDBJ whole genome shotgun (WGS) entry which is preliminary data.</text>
</comment>
<dbReference type="PANTHER" id="PTHR43038">
    <property type="entry name" value="ATP-BINDING CASSETTE, SUB-FAMILY H, MEMBER 1"/>
    <property type="match status" value="1"/>
</dbReference>
<evidence type="ECO:0000259" key="3">
    <source>
        <dbReference type="PROSITE" id="PS50893"/>
    </source>
</evidence>
<keyword evidence="1" id="KW-0547">Nucleotide-binding</keyword>
<sequence>MSENSLTNLEGEIMDTVIHATNIKKIYSNKTVLNGVSLDLIPGEIVGLIGPSGAGKTTLVKIIMGMESTNEGEVAVLGTKMPNRAVMTKIGYMAQSDALYDNLSGKENLKFFGQLMGVTGSKLDKAIAHAADVVNLTDDLGKRINNYSGGMKRRLSLAIAMIQDPDVLILDEPTVGIDPELRQQIWAELYSLKEQGKSVLITTHVMDEAERCDRLALIREGITLAAGSPKALKQEYQVNTVEDVFLKAGRLQDENSSNR</sequence>
<dbReference type="InterPro" id="IPR003593">
    <property type="entry name" value="AAA+_ATPase"/>
</dbReference>
<dbReference type="AlphaFoldDB" id="A0A0R2B9P7"/>
<dbReference type="CDD" id="cd03263">
    <property type="entry name" value="ABC_subfamily_A"/>
    <property type="match status" value="1"/>
</dbReference>
<dbReference type="PROSITE" id="PS50893">
    <property type="entry name" value="ABC_TRANSPORTER_2"/>
    <property type="match status" value="1"/>
</dbReference>
<dbReference type="GO" id="GO:0005524">
    <property type="term" value="F:ATP binding"/>
    <property type="evidence" value="ECO:0007669"/>
    <property type="project" value="UniProtKB-KW"/>
</dbReference>
<evidence type="ECO:0000313" key="4">
    <source>
        <dbReference type="EMBL" id="KRM73259.1"/>
    </source>
</evidence>
<dbReference type="EMBL" id="AYYR01000129">
    <property type="protein sequence ID" value="KRM73259.1"/>
    <property type="molecule type" value="Genomic_DNA"/>
</dbReference>
<accession>A0A0R2B9P7</accession>
<dbReference type="InterPro" id="IPR017871">
    <property type="entry name" value="ABC_transporter-like_CS"/>
</dbReference>
<feature type="domain" description="ABC transporter" evidence="3">
    <location>
        <begin position="18"/>
        <end position="245"/>
    </location>
</feature>
<dbReference type="InterPro" id="IPR027417">
    <property type="entry name" value="P-loop_NTPase"/>
</dbReference>
<dbReference type="Pfam" id="PF00005">
    <property type="entry name" value="ABC_tran"/>
    <property type="match status" value="1"/>
</dbReference>
<evidence type="ECO:0000256" key="2">
    <source>
        <dbReference type="ARBA" id="ARBA00022840"/>
    </source>
</evidence>
<keyword evidence="2 4" id="KW-0067">ATP-binding</keyword>
<proteinExistence type="predicted"/>
<dbReference type="PROSITE" id="PS00211">
    <property type="entry name" value="ABC_TRANSPORTER_1"/>
    <property type="match status" value="1"/>
</dbReference>
<dbReference type="SUPFAM" id="SSF52540">
    <property type="entry name" value="P-loop containing nucleoside triphosphate hydrolases"/>
    <property type="match status" value="1"/>
</dbReference>
<dbReference type="PANTHER" id="PTHR43038:SF3">
    <property type="entry name" value="ABC TRANSPORTER G FAMILY MEMBER 20 ISOFORM X1"/>
    <property type="match status" value="1"/>
</dbReference>
<evidence type="ECO:0000313" key="5">
    <source>
        <dbReference type="Proteomes" id="UP000051845"/>
    </source>
</evidence>
<reference evidence="4 5" key="1">
    <citation type="journal article" date="2015" name="Genome Announc.">
        <title>Expanding the biotechnology potential of lactobacilli through comparative genomics of 213 strains and associated genera.</title>
        <authorList>
            <person name="Sun Z."/>
            <person name="Harris H.M."/>
            <person name="McCann A."/>
            <person name="Guo C."/>
            <person name="Argimon S."/>
            <person name="Zhang W."/>
            <person name="Yang X."/>
            <person name="Jeffery I.B."/>
            <person name="Cooney J.C."/>
            <person name="Kagawa T.F."/>
            <person name="Liu W."/>
            <person name="Song Y."/>
            <person name="Salvetti E."/>
            <person name="Wrobel A."/>
            <person name="Rasinkangas P."/>
            <person name="Parkhill J."/>
            <person name="Rea M.C."/>
            <person name="O'Sullivan O."/>
            <person name="Ritari J."/>
            <person name="Douillard F.P."/>
            <person name="Paul Ross R."/>
            <person name="Yang R."/>
            <person name="Briner A.E."/>
            <person name="Felis G.E."/>
            <person name="de Vos W.M."/>
            <person name="Barrangou R."/>
            <person name="Klaenhammer T.R."/>
            <person name="Caufield P.W."/>
            <person name="Cui Y."/>
            <person name="Zhang H."/>
            <person name="O'Toole P.W."/>
        </authorList>
    </citation>
    <scope>NUCLEOTIDE SEQUENCE [LARGE SCALE GENOMIC DNA]</scope>
    <source>
        <strain evidence="4 5">DSM 20515</strain>
    </source>
</reference>
<dbReference type="Gene3D" id="3.40.50.300">
    <property type="entry name" value="P-loop containing nucleotide triphosphate hydrolases"/>
    <property type="match status" value="1"/>
</dbReference>
<evidence type="ECO:0000256" key="1">
    <source>
        <dbReference type="ARBA" id="ARBA00022741"/>
    </source>
</evidence>
<dbReference type="Proteomes" id="UP000051845">
    <property type="component" value="Unassembled WGS sequence"/>
</dbReference>
<organism evidence="4 5">
    <name type="scientific">Secundilactobacillus collinoides DSM 20515 = JCM 1123</name>
    <dbReference type="NCBI Taxonomy" id="1423733"/>
    <lineage>
        <taxon>Bacteria</taxon>
        <taxon>Bacillati</taxon>
        <taxon>Bacillota</taxon>
        <taxon>Bacilli</taxon>
        <taxon>Lactobacillales</taxon>
        <taxon>Lactobacillaceae</taxon>
        <taxon>Secundilactobacillus</taxon>
    </lineage>
</organism>
<protein>
    <submittedName>
        <fullName evidence="4">Abc transporter, atp-binding protein</fullName>
    </submittedName>
</protein>
<dbReference type="STRING" id="33960.TY91_12240"/>